<dbReference type="OrthoDB" id="194358at2759"/>
<dbReference type="SMART" id="SM00248">
    <property type="entry name" value="ANK"/>
    <property type="match status" value="4"/>
</dbReference>
<dbReference type="EMBL" id="CAADRA010007568">
    <property type="protein sequence ID" value="VFU02134.1"/>
    <property type="molecule type" value="Genomic_DNA"/>
</dbReference>
<evidence type="ECO:0000313" key="3">
    <source>
        <dbReference type="Proteomes" id="UP000332933"/>
    </source>
</evidence>
<dbReference type="PANTHER" id="PTHR46586">
    <property type="entry name" value="ANKYRIN REPEAT-CONTAINING PROTEIN"/>
    <property type="match status" value="1"/>
</dbReference>
<name>A0A485LUA3_9STRA</name>
<reference evidence="1" key="2">
    <citation type="submission" date="2019-06" db="EMBL/GenBank/DDBJ databases">
        <title>Genomics analysis of Aphanomyces spp. identifies a new class of oomycete effector associated with host adaptation.</title>
        <authorList>
            <person name="Gaulin E."/>
        </authorList>
    </citation>
    <scope>NUCLEOTIDE SEQUENCE</scope>
    <source>
        <strain evidence="1">CBS 578.67</strain>
    </source>
</reference>
<dbReference type="SUPFAM" id="SSF48403">
    <property type="entry name" value="Ankyrin repeat"/>
    <property type="match status" value="1"/>
</dbReference>
<proteinExistence type="predicted"/>
<dbReference type="InterPro" id="IPR052050">
    <property type="entry name" value="SecEffector_AnkRepeat"/>
</dbReference>
<gene>
    <name evidence="2" type="primary">Aste57867_25511</name>
    <name evidence="1" type="ORF">As57867_025432</name>
    <name evidence="2" type="ORF">ASTE57867_25511</name>
</gene>
<reference evidence="2 3" key="1">
    <citation type="submission" date="2019-03" db="EMBL/GenBank/DDBJ databases">
        <authorList>
            <person name="Gaulin E."/>
            <person name="Dumas B."/>
        </authorList>
    </citation>
    <scope>NUCLEOTIDE SEQUENCE [LARGE SCALE GENOMIC DNA]</scope>
    <source>
        <strain evidence="2">CBS 568.67</strain>
    </source>
</reference>
<dbReference type="InterPro" id="IPR036770">
    <property type="entry name" value="Ankyrin_rpt-contain_sf"/>
</dbReference>
<dbReference type="Gene3D" id="1.25.40.20">
    <property type="entry name" value="Ankyrin repeat-containing domain"/>
    <property type="match status" value="2"/>
</dbReference>
<organism evidence="2 3">
    <name type="scientific">Aphanomyces stellatus</name>
    <dbReference type="NCBI Taxonomy" id="120398"/>
    <lineage>
        <taxon>Eukaryota</taxon>
        <taxon>Sar</taxon>
        <taxon>Stramenopiles</taxon>
        <taxon>Oomycota</taxon>
        <taxon>Saprolegniomycetes</taxon>
        <taxon>Saprolegniales</taxon>
        <taxon>Verrucalvaceae</taxon>
        <taxon>Aphanomyces</taxon>
    </lineage>
</organism>
<dbReference type="AlphaFoldDB" id="A0A485LUA3"/>
<accession>A0A485LUA3</accession>
<dbReference type="InterPro" id="IPR002110">
    <property type="entry name" value="Ankyrin_rpt"/>
</dbReference>
<dbReference type="PANTHER" id="PTHR46586:SF3">
    <property type="entry name" value="ANKYRIN REPEAT-CONTAINING PROTEIN"/>
    <property type="match status" value="1"/>
</dbReference>
<protein>
    <submittedName>
        <fullName evidence="2">Aste57867_25511 protein</fullName>
    </submittedName>
</protein>
<dbReference type="Pfam" id="PF13637">
    <property type="entry name" value="Ank_4"/>
    <property type="match status" value="1"/>
</dbReference>
<evidence type="ECO:0000313" key="1">
    <source>
        <dbReference type="EMBL" id="KAF0682373.1"/>
    </source>
</evidence>
<dbReference type="EMBL" id="VJMH01007542">
    <property type="protein sequence ID" value="KAF0682373.1"/>
    <property type="molecule type" value="Genomic_DNA"/>
</dbReference>
<sequence length="664" mass="73109">MALLFAAVVFDVPDLSTLIFAFQGGVFGDLRDRFAQRWTTPHVQRKPTTSSPSYLPILALVLHPSHRDRRFALHMAIYEGNLPLMQRIVACQPWLLTPDAFVCAVRHEHLALARYLQHAAIDHPPNCPATMTNPRWDVVPIGLVDFAAHRNNLDLLVFLHLHGVGGCTTSAFDSAASHGNVAMLQFLHKEYAGALSPSANGFARAIQHGHLPALQFLVAHYPLQGVDAKLAFAYAGEGGDLAMATYVATVLFPSQPTAGLALAAAIHGHVQLLDWLLIHKHERGSLDYWERVVARGHVHVLEWIVRVHRSPMSIGQWLATFVYEVLADIVASTCYGYNCHRAGVVRHPIRVAKPELVALLHRIGHPLDLLRPTNVAVATTLHLRGVQFTLEHVHVAVGATHSFTTKSWRCRRSASRCWRWWNIYSRGHVEVVQFVLDWMVKTETCTTNAMDAAIRHGHLEVVQFLHQKNRTCSPHALDLAIRSGRLEMVQFVHKTLGPKLEWNVRGTVAPVDIFEYFVATEPTCGTNVDDGALLLHAVQLGCVNLVERIATRGKLTAKDVDTALHVAIQSGSVHLVDSLLDSSAVLFKGATAMAEQAASLLRCIDQMCAISGPWQSIRYRLEGLTANGGHDGVTSLLDNACGGYLAAYIILPDTCPEKKGATVM</sequence>
<evidence type="ECO:0000313" key="2">
    <source>
        <dbReference type="EMBL" id="VFU02134.1"/>
    </source>
</evidence>
<keyword evidence="3" id="KW-1185">Reference proteome</keyword>
<dbReference type="Proteomes" id="UP000332933">
    <property type="component" value="Unassembled WGS sequence"/>
</dbReference>